<dbReference type="RefSeq" id="WP_150425401.1">
    <property type="nucleotide sequence ID" value="NZ_VYQA01000005.1"/>
</dbReference>
<proteinExistence type="predicted"/>
<evidence type="ECO:0000313" key="2">
    <source>
        <dbReference type="EMBL" id="KAA9018215.1"/>
    </source>
</evidence>
<dbReference type="InterPro" id="IPR013785">
    <property type="entry name" value="Aldolase_TIM"/>
</dbReference>
<dbReference type="GO" id="GO:0004736">
    <property type="term" value="F:pyruvate carboxylase activity"/>
    <property type="evidence" value="ECO:0007669"/>
    <property type="project" value="TreeGrafter"/>
</dbReference>
<evidence type="ECO:0000313" key="3">
    <source>
        <dbReference type="EMBL" id="KAA9030851.1"/>
    </source>
</evidence>
<dbReference type="AlphaFoldDB" id="A0A5J5I447"/>
<comment type="caution">
    <text evidence="3">The sequence shown here is derived from an EMBL/GenBank/DDBJ whole genome shotgun (WGS) entry which is preliminary data.</text>
</comment>
<dbReference type="GO" id="GO:0006094">
    <property type="term" value="P:gluconeogenesis"/>
    <property type="evidence" value="ECO:0007669"/>
    <property type="project" value="TreeGrafter"/>
</dbReference>
<accession>A0A5J5I447</accession>
<dbReference type="Pfam" id="PF02436">
    <property type="entry name" value="PYC_OADA"/>
    <property type="match status" value="1"/>
</dbReference>
<keyword evidence="5" id="KW-1185">Reference proteome</keyword>
<feature type="domain" description="Pyruvate carboxyltransferase" evidence="1">
    <location>
        <begin position="4"/>
        <end position="266"/>
    </location>
</feature>
<dbReference type="GO" id="GO:0005737">
    <property type="term" value="C:cytoplasm"/>
    <property type="evidence" value="ECO:0007669"/>
    <property type="project" value="TreeGrafter"/>
</dbReference>
<reference evidence="4 5" key="1">
    <citation type="submission" date="2019-09" db="EMBL/GenBank/DDBJ databases">
        <authorList>
            <person name="Feng G."/>
        </authorList>
    </citation>
    <scope>NUCLEOTIDE SEQUENCE [LARGE SCALE GENOMIC DNA]</scope>
    <source>
        <strain evidence="3 4">KACC 19283</strain>
        <strain evidence="2 5">KACC 19284</strain>
    </source>
</reference>
<organism evidence="3 4">
    <name type="scientific">Sphingobium limneticum</name>
    <dbReference type="NCBI Taxonomy" id="1007511"/>
    <lineage>
        <taxon>Bacteria</taxon>
        <taxon>Pseudomonadati</taxon>
        <taxon>Pseudomonadota</taxon>
        <taxon>Alphaproteobacteria</taxon>
        <taxon>Sphingomonadales</taxon>
        <taxon>Sphingomonadaceae</taxon>
        <taxon>Sphingobium</taxon>
    </lineage>
</organism>
<evidence type="ECO:0000313" key="5">
    <source>
        <dbReference type="Proteomes" id="UP000326364"/>
    </source>
</evidence>
<dbReference type="Gene3D" id="3.20.20.70">
    <property type="entry name" value="Aldolase class I"/>
    <property type="match status" value="1"/>
</dbReference>
<evidence type="ECO:0000313" key="4">
    <source>
        <dbReference type="Proteomes" id="UP000325933"/>
    </source>
</evidence>
<dbReference type="PROSITE" id="PS50991">
    <property type="entry name" value="PYR_CT"/>
    <property type="match status" value="1"/>
</dbReference>
<protein>
    <submittedName>
        <fullName evidence="3">Pyruvate carboxylase</fullName>
    </submittedName>
</protein>
<evidence type="ECO:0000259" key="1">
    <source>
        <dbReference type="PROSITE" id="PS50991"/>
    </source>
</evidence>
<dbReference type="EMBL" id="VYQB01000005">
    <property type="protein sequence ID" value="KAA9018215.1"/>
    <property type="molecule type" value="Genomic_DNA"/>
</dbReference>
<name>A0A5J5I447_9SPHN</name>
<dbReference type="SUPFAM" id="SSF89000">
    <property type="entry name" value="post-HMGL domain-like"/>
    <property type="match status" value="1"/>
</dbReference>
<dbReference type="SUPFAM" id="SSF51569">
    <property type="entry name" value="Aldolase"/>
    <property type="match status" value="1"/>
</dbReference>
<dbReference type="PANTHER" id="PTHR43778:SF2">
    <property type="entry name" value="PYRUVATE CARBOXYLASE, MITOCHONDRIAL"/>
    <property type="match status" value="1"/>
</dbReference>
<keyword evidence="3" id="KW-0670">Pyruvate</keyword>
<sequence>MAHITFLDETMRDGQQSLWGMRMQAGMALPVTPIIDQTGYNIISLAGSSLFEVLTRHCQEDPWAGLDLLIGSMPNTPLRAGCRSNGSVTFGFTPDVLMDLWVDRLCVHGIRSFWLYDVLFNIDKMHRLAKIAKGHGCQVAGTMLFTLSPVHTDDYYADKADKLSALPEVDSLLLYDTGGVLDRDRISTLVPAIVAKARGKPIEMHANNMLGQSAKTYMDAIEFGVTVLHTAVRPMANGPSIPSIEIMTKNVEMMGHTHNIDTSKLKPVADHFERVGKAAGFLVNQHFEYDVTALKHQIPGGMMGTLRAQLVQQNMLDRLPDVLAEVALVRRELGYPGMATPFAQLVGTLAVLNIVTGKRYSVVPDEVIQYAAGFYGDPVAPIDGDVLDQILSKPRAKEILANPPEQPDLAELRRRHGTGEDDDELILRALVPASDIDRMRKAGPVARDYPTLSSPELAQVQKLMKLATAPLVQIKSSALDLTLRR</sequence>
<dbReference type="Proteomes" id="UP000325933">
    <property type="component" value="Unassembled WGS sequence"/>
</dbReference>
<dbReference type="PANTHER" id="PTHR43778">
    <property type="entry name" value="PYRUVATE CARBOXYLASE"/>
    <property type="match status" value="1"/>
</dbReference>
<dbReference type="InterPro" id="IPR000891">
    <property type="entry name" value="PYR_CT"/>
</dbReference>
<gene>
    <name evidence="3" type="ORF">F4U95_08810</name>
    <name evidence="2" type="ORF">F4U96_08860</name>
</gene>
<dbReference type="EMBL" id="VYQA01000005">
    <property type="protein sequence ID" value="KAA9030851.1"/>
    <property type="molecule type" value="Genomic_DNA"/>
</dbReference>
<dbReference type="Proteomes" id="UP000326364">
    <property type="component" value="Unassembled WGS sequence"/>
</dbReference>
<dbReference type="InterPro" id="IPR055268">
    <property type="entry name" value="PCB-like"/>
</dbReference>
<dbReference type="InterPro" id="IPR003379">
    <property type="entry name" value="Carboxylase_cons_dom"/>
</dbReference>